<proteinExistence type="inferred from homology"/>
<reference evidence="2 3" key="1">
    <citation type="submission" date="2024-01" db="EMBL/GenBank/DDBJ databases">
        <title>Genome assemblies of Stephania.</title>
        <authorList>
            <person name="Yang L."/>
        </authorList>
    </citation>
    <scope>NUCLEOTIDE SEQUENCE [LARGE SCALE GENOMIC DNA]</scope>
    <source>
        <strain evidence="2">QJT</strain>
        <tissue evidence="2">Leaf</tissue>
    </source>
</reference>
<dbReference type="InterPro" id="IPR003676">
    <property type="entry name" value="SAUR_fam"/>
</dbReference>
<dbReference type="PANTHER" id="PTHR31929">
    <property type="entry name" value="SAUR-LIKE AUXIN-RESPONSIVE PROTEIN FAMILY-RELATED"/>
    <property type="match status" value="1"/>
</dbReference>
<keyword evidence="3" id="KW-1185">Reference proteome</keyword>
<protein>
    <recommendedName>
        <fullName evidence="4">Small auxin up regulated protein</fullName>
    </recommendedName>
</protein>
<sequence length="267" mass="30506">MMMYHWNATIARNLINFNVNEKTKPCDLDPFMYFLVAVGHGDASFELPLQELLTSLNVSERQNHVIPHLACLPSCLSKYFLTTEFMSDFCIHHYFTTSISDIVMAIRLLGMSQRKRGLGRPIHTSASTIVPKGHIAIYVGETQKRRFVVPISYLSHPSFQGLLNQAEEEFGFDHPMGGLTIPCNEHTFLDLTRRLNSFHSAKLHSVYVGETLKKRFIVPISYLKHPSFRDLLSRIEEEFGFHHPMGGLTIPYNEEAFLDLTYSLNGL</sequence>
<dbReference type="Pfam" id="PF02519">
    <property type="entry name" value="Auxin_inducible"/>
    <property type="match status" value="2"/>
</dbReference>
<name>A0AAP0I5G1_9MAGN</name>
<comment type="caution">
    <text evidence="2">The sequence shown here is derived from an EMBL/GenBank/DDBJ whole genome shotgun (WGS) entry which is preliminary data.</text>
</comment>
<evidence type="ECO:0000313" key="3">
    <source>
        <dbReference type="Proteomes" id="UP001417504"/>
    </source>
</evidence>
<dbReference type="AlphaFoldDB" id="A0AAP0I5G1"/>
<evidence type="ECO:0000256" key="1">
    <source>
        <dbReference type="ARBA" id="ARBA00006974"/>
    </source>
</evidence>
<gene>
    <name evidence="2" type="ORF">Sjap_017054</name>
</gene>
<organism evidence="2 3">
    <name type="scientific">Stephania japonica</name>
    <dbReference type="NCBI Taxonomy" id="461633"/>
    <lineage>
        <taxon>Eukaryota</taxon>
        <taxon>Viridiplantae</taxon>
        <taxon>Streptophyta</taxon>
        <taxon>Embryophyta</taxon>
        <taxon>Tracheophyta</taxon>
        <taxon>Spermatophyta</taxon>
        <taxon>Magnoliopsida</taxon>
        <taxon>Ranunculales</taxon>
        <taxon>Menispermaceae</taxon>
        <taxon>Menispermoideae</taxon>
        <taxon>Cissampelideae</taxon>
        <taxon>Stephania</taxon>
    </lineage>
</organism>
<evidence type="ECO:0008006" key="4">
    <source>
        <dbReference type="Google" id="ProtNLM"/>
    </source>
</evidence>
<dbReference type="EMBL" id="JBBNAE010000007">
    <property type="protein sequence ID" value="KAK9108994.1"/>
    <property type="molecule type" value="Genomic_DNA"/>
</dbReference>
<comment type="similarity">
    <text evidence="1">Belongs to the ARG7 family.</text>
</comment>
<evidence type="ECO:0000313" key="2">
    <source>
        <dbReference type="EMBL" id="KAK9108994.1"/>
    </source>
</evidence>
<accession>A0AAP0I5G1</accession>
<dbReference type="GO" id="GO:0009733">
    <property type="term" value="P:response to auxin"/>
    <property type="evidence" value="ECO:0007669"/>
    <property type="project" value="InterPro"/>
</dbReference>
<dbReference type="Proteomes" id="UP001417504">
    <property type="component" value="Unassembled WGS sequence"/>
</dbReference>